<dbReference type="SUPFAM" id="SSF53633">
    <property type="entry name" value="Carbamate kinase-like"/>
    <property type="match status" value="1"/>
</dbReference>
<dbReference type="PIRSF" id="PIRSF000728">
    <property type="entry name" value="NAGK"/>
    <property type="match status" value="1"/>
</dbReference>
<keyword evidence="9" id="KW-0963">Cytoplasm</keyword>
<evidence type="ECO:0000256" key="1">
    <source>
        <dbReference type="ARBA" id="ARBA00004828"/>
    </source>
</evidence>
<accession>A0A0R1WG80</accession>
<comment type="subcellular location">
    <subcellularLocation>
        <location evidence="9">Cytoplasm</location>
    </subcellularLocation>
</comment>
<dbReference type="GO" id="GO:0005737">
    <property type="term" value="C:cytoplasm"/>
    <property type="evidence" value="ECO:0007669"/>
    <property type="project" value="UniProtKB-SubCell"/>
</dbReference>
<evidence type="ECO:0000313" key="12">
    <source>
        <dbReference type="Proteomes" id="UP000051302"/>
    </source>
</evidence>
<comment type="similarity">
    <text evidence="9">Belongs to the acetylglutamate kinase family. ArgB subfamily.</text>
</comment>
<keyword evidence="7 9" id="KW-0067">ATP-binding</keyword>
<dbReference type="STRING" id="1423774.FD31_GL000513"/>
<name>A0A0R1WG80_9LACO</name>
<comment type="caution">
    <text evidence="11">The sequence shown here is derived from an EMBL/GenBank/DDBJ whole genome shotgun (WGS) entry which is preliminary data.</text>
</comment>
<protein>
    <recommendedName>
        <fullName evidence="9">Acetylglutamate kinase</fullName>
        <ecNumber evidence="9">2.7.2.8</ecNumber>
    </recommendedName>
    <alternativeName>
        <fullName evidence="9">N-acetyl-L-glutamate 5-phosphotransferase</fullName>
    </alternativeName>
    <alternativeName>
        <fullName evidence="9">NAG kinase</fullName>
        <shortName evidence="9">NAGK</shortName>
    </alternativeName>
</protein>
<keyword evidence="5 9" id="KW-0547">Nucleotide-binding</keyword>
<dbReference type="HAMAP" id="MF_00082">
    <property type="entry name" value="ArgB"/>
    <property type="match status" value="1"/>
</dbReference>
<feature type="binding site" evidence="9">
    <location>
        <position position="158"/>
    </location>
    <ligand>
        <name>substrate</name>
    </ligand>
</feature>
<dbReference type="InterPro" id="IPR037528">
    <property type="entry name" value="ArgB"/>
</dbReference>
<evidence type="ECO:0000256" key="7">
    <source>
        <dbReference type="ARBA" id="ARBA00022840"/>
    </source>
</evidence>
<feature type="site" description="Transition state stabilizer" evidence="9">
    <location>
        <position position="11"/>
    </location>
</feature>
<proteinExistence type="inferred from homology"/>
<evidence type="ECO:0000259" key="10">
    <source>
        <dbReference type="Pfam" id="PF00696"/>
    </source>
</evidence>
<reference evidence="11 12" key="1">
    <citation type="journal article" date="2015" name="Genome Announc.">
        <title>Expanding the biotechnology potential of lactobacilli through comparative genomics of 213 strains and associated genera.</title>
        <authorList>
            <person name="Sun Z."/>
            <person name="Harris H.M."/>
            <person name="McCann A."/>
            <person name="Guo C."/>
            <person name="Argimon S."/>
            <person name="Zhang W."/>
            <person name="Yang X."/>
            <person name="Jeffery I.B."/>
            <person name="Cooney J.C."/>
            <person name="Kagawa T.F."/>
            <person name="Liu W."/>
            <person name="Song Y."/>
            <person name="Salvetti E."/>
            <person name="Wrobel A."/>
            <person name="Rasinkangas P."/>
            <person name="Parkhill J."/>
            <person name="Rea M.C."/>
            <person name="O'Sullivan O."/>
            <person name="Ritari J."/>
            <person name="Douillard F.P."/>
            <person name="Paul Ross R."/>
            <person name="Yang R."/>
            <person name="Briner A.E."/>
            <person name="Felis G.E."/>
            <person name="de Vos W.M."/>
            <person name="Barrangou R."/>
            <person name="Klaenhammer T.R."/>
            <person name="Caufield P.W."/>
            <person name="Cui Y."/>
            <person name="Zhang H."/>
            <person name="O'Toole P.W."/>
        </authorList>
    </citation>
    <scope>NUCLEOTIDE SEQUENCE [LARGE SCALE GENOMIC DNA]</scope>
    <source>
        <strain evidence="11 12">DSM 16982</strain>
    </source>
</reference>
<evidence type="ECO:0000256" key="4">
    <source>
        <dbReference type="ARBA" id="ARBA00022679"/>
    </source>
</evidence>
<dbReference type="EC" id="2.7.2.8" evidence="9"/>
<evidence type="ECO:0000256" key="3">
    <source>
        <dbReference type="ARBA" id="ARBA00022605"/>
    </source>
</evidence>
<dbReference type="Proteomes" id="UP000051302">
    <property type="component" value="Unassembled WGS sequence"/>
</dbReference>
<dbReference type="GO" id="GO:0003991">
    <property type="term" value="F:acetylglutamate kinase activity"/>
    <property type="evidence" value="ECO:0007669"/>
    <property type="project" value="UniProtKB-UniRule"/>
</dbReference>
<sequence length="250" mass="27511">MEMMKKTIVVKIGGNASNQLPATFFEQLKIWWLEGKQILIIHGGGPQISQWSKKLQLPVKKINGIRVTNDETLDVTKAVLLGLVQPKLCQYIAQTGLPVIGLNASENHLLEGTYLDQAKYGEVGQVNKINQQWLETELHNQIGILAPLAQTKTGQWLNVNADMAAATIAIQMHAESLVLLTDVPGVLNSGKVVPQLTETVAADLFQQHIIKSGMMPKIKASFNALKNGVHQTFITNDLGRPGTQFQYVEK</sequence>
<dbReference type="InterPro" id="IPR001048">
    <property type="entry name" value="Asp/Glu/Uridylate_kinase"/>
</dbReference>
<dbReference type="NCBIfam" id="TIGR00761">
    <property type="entry name" value="argB"/>
    <property type="match status" value="1"/>
</dbReference>
<dbReference type="UniPathway" id="UPA00068">
    <property type="reaction ID" value="UER00107"/>
</dbReference>
<comment type="catalytic activity">
    <reaction evidence="8 9">
        <text>N-acetyl-L-glutamate + ATP = N-acetyl-L-glutamyl 5-phosphate + ADP</text>
        <dbReference type="Rhea" id="RHEA:14629"/>
        <dbReference type="ChEBI" id="CHEBI:30616"/>
        <dbReference type="ChEBI" id="CHEBI:44337"/>
        <dbReference type="ChEBI" id="CHEBI:57936"/>
        <dbReference type="ChEBI" id="CHEBI:456216"/>
        <dbReference type="EC" id="2.7.2.8"/>
    </reaction>
</comment>
<evidence type="ECO:0000256" key="9">
    <source>
        <dbReference type="HAMAP-Rule" id="MF_00082"/>
    </source>
</evidence>
<keyword evidence="3 9" id="KW-0028">Amino-acid biosynthesis</keyword>
<keyword evidence="12" id="KW-1185">Reference proteome</keyword>
<feature type="domain" description="Aspartate/glutamate/uridylate kinase" evidence="10">
    <location>
        <begin position="6"/>
        <end position="236"/>
    </location>
</feature>
<evidence type="ECO:0000256" key="2">
    <source>
        <dbReference type="ARBA" id="ARBA00022571"/>
    </source>
</evidence>
<dbReference type="AlphaFoldDB" id="A0A0R1WG80"/>
<dbReference type="GO" id="GO:0042450">
    <property type="term" value="P:L-arginine biosynthetic process via ornithine"/>
    <property type="evidence" value="ECO:0007669"/>
    <property type="project" value="UniProtKB-UniRule"/>
</dbReference>
<comment type="function">
    <text evidence="9">Catalyzes the ATP-dependent phosphorylation of N-acetyl-L-glutamate.</text>
</comment>
<feature type="binding site" evidence="9">
    <location>
        <begin position="44"/>
        <end position="45"/>
    </location>
    <ligand>
        <name>substrate</name>
    </ligand>
</feature>
<organism evidence="11 12">
    <name type="scientific">Companilactobacillus nantensis DSM 16982</name>
    <dbReference type="NCBI Taxonomy" id="1423774"/>
    <lineage>
        <taxon>Bacteria</taxon>
        <taxon>Bacillati</taxon>
        <taxon>Bacillota</taxon>
        <taxon>Bacilli</taxon>
        <taxon>Lactobacillales</taxon>
        <taxon>Lactobacillaceae</taxon>
        <taxon>Companilactobacillus</taxon>
    </lineage>
</organism>
<gene>
    <name evidence="9" type="primary">argB</name>
    <name evidence="11" type="ORF">FD31_GL000513</name>
</gene>
<feature type="binding site" evidence="9">
    <location>
        <position position="66"/>
    </location>
    <ligand>
        <name>substrate</name>
    </ligand>
</feature>
<dbReference type="PANTHER" id="PTHR23342">
    <property type="entry name" value="N-ACETYLGLUTAMATE SYNTHASE"/>
    <property type="match status" value="1"/>
</dbReference>
<evidence type="ECO:0000256" key="5">
    <source>
        <dbReference type="ARBA" id="ARBA00022741"/>
    </source>
</evidence>
<keyword evidence="2 9" id="KW-0055">Arginine biosynthesis</keyword>
<evidence type="ECO:0000313" key="11">
    <source>
        <dbReference type="EMBL" id="KRM16839.1"/>
    </source>
</evidence>
<dbReference type="PANTHER" id="PTHR23342:SF0">
    <property type="entry name" value="N-ACETYLGLUTAMATE SYNTHASE, MITOCHONDRIAL"/>
    <property type="match status" value="1"/>
</dbReference>
<dbReference type="Gene3D" id="3.40.1160.10">
    <property type="entry name" value="Acetylglutamate kinase-like"/>
    <property type="match status" value="1"/>
</dbReference>
<dbReference type="CDD" id="cd04238">
    <property type="entry name" value="AAK_NAGK-like"/>
    <property type="match status" value="1"/>
</dbReference>
<dbReference type="EMBL" id="AZFV01000013">
    <property type="protein sequence ID" value="KRM16839.1"/>
    <property type="molecule type" value="Genomic_DNA"/>
</dbReference>
<dbReference type="Pfam" id="PF00696">
    <property type="entry name" value="AA_kinase"/>
    <property type="match status" value="1"/>
</dbReference>
<dbReference type="PATRIC" id="fig|1423774.3.peg.527"/>
<keyword evidence="4 9" id="KW-0808">Transferase</keyword>
<dbReference type="GO" id="GO:0005524">
    <property type="term" value="F:ATP binding"/>
    <property type="evidence" value="ECO:0007669"/>
    <property type="project" value="UniProtKB-UniRule"/>
</dbReference>
<dbReference type="InterPro" id="IPR001057">
    <property type="entry name" value="Glu/AcGlu_kinase"/>
</dbReference>
<dbReference type="InterPro" id="IPR036393">
    <property type="entry name" value="AceGlu_kinase-like_sf"/>
</dbReference>
<feature type="site" description="Transition state stabilizer" evidence="9">
    <location>
        <position position="217"/>
    </location>
</feature>
<evidence type="ECO:0000256" key="6">
    <source>
        <dbReference type="ARBA" id="ARBA00022777"/>
    </source>
</evidence>
<keyword evidence="6 9" id="KW-0418">Kinase</keyword>
<evidence type="ECO:0000256" key="8">
    <source>
        <dbReference type="ARBA" id="ARBA00048141"/>
    </source>
</evidence>
<dbReference type="PRINTS" id="PR00474">
    <property type="entry name" value="GLU5KINASE"/>
</dbReference>
<dbReference type="InterPro" id="IPR004662">
    <property type="entry name" value="AcgluKinase_fam"/>
</dbReference>
<comment type="pathway">
    <text evidence="1 9">Amino-acid biosynthesis; L-arginine biosynthesis; N(2)-acetyl-L-ornithine from L-glutamate: step 2/4.</text>
</comment>